<dbReference type="EMBL" id="LT629760">
    <property type="protein sequence ID" value="SDS77317.1"/>
    <property type="molecule type" value="Genomic_DNA"/>
</dbReference>
<dbReference type="OrthoDB" id="7502553at2"/>
<keyword evidence="4" id="KW-1185">Reference proteome</keyword>
<dbReference type="AlphaFoldDB" id="A0A0R2ZNA5"/>
<dbReference type="SUPFAM" id="SSF53254">
    <property type="entry name" value="Phosphoglycerate mutase-like"/>
    <property type="match status" value="1"/>
</dbReference>
<organism evidence="1 3">
    <name type="scientific">Pseudomonas trivialis</name>
    <dbReference type="NCBI Taxonomy" id="200450"/>
    <lineage>
        <taxon>Bacteria</taxon>
        <taxon>Pseudomonadati</taxon>
        <taxon>Pseudomonadota</taxon>
        <taxon>Gammaproteobacteria</taxon>
        <taxon>Pseudomonadales</taxon>
        <taxon>Pseudomonadaceae</taxon>
        <taxon>Pseudomonas</taxon>
    </lineage>
</organism>
<dbReference type="InterPro" id="IPR013078">
    <property type="entry name" value="His_Pase_superF_clade-1"/>
</dbReference>
<dbReference type="Proteomes" id="UP000183126">
    <property type="component" value="Chromosome I"/>
</dbReference>
<gene>
    <name evidence="2" type="ORF">SAMN04490205_3594</name>
    <name evidence="1" type="ORF">TU79_18905</name>
</gene>
<protein>
    <submittedName>
        <fullName evidence="2">Broad specificity phosphatase PhoE</fullName>
    </submittedName>
    <submittedName>
        <fullName evidence="1">Phosphoglycerate mutase</fullName>
    </submittedName>
</protein>
<accession>A0A0R2ZNA5</accession>
<dbReference type="RefSeq" id="WP_057009409.1">
    <property type="nucleotide sequence ID" value="NZ_JYLK01000014.1"/>
</dbReference>
<dbReference type="Gene3D" id="3.40.50.1240">
    <property type="entry name" value="Phosphoglycerate mutase-like"/>
    <property type="match status" value="1"/>
</dbReference>
<dbReference type="Pfam" id="PF00300">
    <property type="entry name" value="His_Phos_1"/>
    <property type="match status" value="1"/>
</dbReference>
<evidence type="ECO:0000313" key="2">
    <source>
        <dbReference type="EMBL" id="SDS77317.1"/>
    </source>
</evidence>
<reference evidence="2 4" key="2">
    <citation type="submission" date="2016-10" db="EMBL/GenBank/DDBJ databases">
        <authorList>
            <person name="Varghese N."/>
            <person name="Submissions S."/>
        </authorList>
    </citation>
    <scope>NUCLEOTIDE SEQUENCE [LARGE SCALE GENOMIC DNA]</scope>
    <source>
        <strain evidence="2 4">BS3111</strain>
    </source>
</reference>
<name>A0A0R2ZNA5_9PSED</name>
<evidence type="ECO:0000313" key="3">
    <source>
        <dbReference type="Proteomes" id="UP000052019"/>
    </source>
</evidence>
<evidence type="ECO:0000313" key="4">
    <source>
        <dbReference type="Proteomes" id="UP000183126"/>
    </source>
</evidence>
<dbReference type="PATRIC" id="fig|200450.4.peg.718"/>
<dbReference type="Proteomes" id="UP000052019">
    <property type="component" value="Unassembled WGS sequence"/>
</dbReference>
<reference evidence="1 3" key="1">
    <citation type="submission" date="2015-02" db="EMBL/GenBank/DDBJ databases">
        <title>Two Pseudomonas sp. nov. isolated from raw milk.</title>
        <authorList>
            <person name="Wenning M."/>
            <person name="von Neubeck M."/>
            <person name="Huptas C."/>
            <person name="Scherer S."/>
        </authorList>
    </citation>
    <scope>NUCLEOTIDE SEQUENCE [LARGE SCALE GENOMIC DNA]</scope>
    <source>
        <strain evidence="1 3">DSM 14937</strain>
    </source>
</reference>
<dbReference type="SMART" id="SM00855">
    <property type="entry name" value="PGAM"/>
    <property type="match status" value="1"/>
</dbReference>
<dbReference type="InterPro" id="IPR029033">
    <property type="entry name" value="His_PPase_superfam"/>
</dbReference>
<proteinExistence type="predicted"/>
<evidence type="ECO:0000313" key="1">
    <source>
        <dbReference type="EMBL" id="KRP58558.1"/>
    </source>
</evidence>
<sequence>MQPTRLTLVCHAATPAQKYARFADDESVVMDWQSDALSLAGRFSKTPQLVCGPELRTRQTASLFGNEATLETALRDLDMGRWKGQAIDQLDTHAVRAWLADSAGAPHGGETVEALCERIAQWLQQLQTQPGHVLAVTHPFVIRAVMRQVLHMPVEMIYRIDVAPLSCIELRFTGVWRLRLDTHPWPSDHGNIHAPH</sequence>
<dbReference type="EMBL" id="JYLK01000014">
    <property type="protein sequence ID" value="KRP58558.1"/>
    <property type="molecule type" value="Genomic_DNA"/>
</dbReference>